<dbReference type="RefSeq" id="WP_105219528.1">
    <property type="nucleotide sequence ID" value="NZ_CAWNSU010000039.1"/>
</dbReference>
<evidence type="ECO:0000259" key="1">
    <source>
        <dbReference type="Pfam" id="PF14534"/>
    </source>
</evidence>
<dbReference type="Gene3D" id="3.10.450.50">
    <property type="match status" value="1"/>
</dbReference>
<gene>
    <name evidence="2" type="ORF">BWI75_15575</name>
</gene>
<dbReference type="Proteomes" id="UP000441797">
    <property type="component" value="Unassembled WGS sequence"/>
</dbReference>
<comment type="caution">
    <text evidence="2">The sequence shown here is derived from an EMBL/GenBank/DDBJ whole genome shotgun (WGS) entry which is preliminary data.</text>
</comment>
<evidence type="ECO:0000313" key="3">
    <source>
        <dbReference type="Proteomes" id="UP000441797"/>
    </source>
</evidence>
<sequence length="123" mass="14012">MNANREADERELKALDAAFLNAILQHDIATLEQDLPDDFLSVFPDGRVANKAVELENAKTVELESFSTDELQVCWYGDSVAILNFRLSLTFKGQKTKQVRDSHVYLKRNGHWQMILGQTTPIF</sequence>
<dbReference type="EMBL" id="NAPY01000025">
    <property type="protein sequence ID" value="MUL37708.1"/>
    <property type="molecule type" value="Genomic_DNA"/>
</dbReference>
<protein>
    <recommendedName>
        <fullName evidence="1">DUF4440 domain-containing protein</fullName>
    </recommendedName>
</protein>
<organism evidence="2 3">
    <name type="scientific">Gloeocapsopsis dulcis AAB1 = 1H9</name>
    <dbReference type="NCBI Taxonomy" id="1433147"/>
    <lineage>
        <taxon>Bacteria</taxon>
        <taxon>Bacillati</taxon>
        <taxon>Cyanobacteriota</taxon>
        <taxon>Cyanophyceae</taxon>
        <taxon>Oscillatoriophycideae</taxon>
        <taxon>Chroococcales</taxon>
        <taxon>Chroococcaceae</taxon>
        <taxon>Gloeocapsopsis</taxon>
        <taxon>Gloeocapsopsis dulcis</taxon>
    </lineage>
</organism>
<feature type="domain" description="DUF4440" evidence="1">
    <location>
        <begin position="12"/>
        <end position="114"/>
    </location>
</feature>
<dbReference type="InterPro" id="IPR027843">
    <property type="entry name" value="DUF4440"/>
</dbReference>
<dbReference type="Pfam" id="PF14534">
    <property type="entry name" value="DUF4440"/>
    <property type="match status" value="1"/>
</dbReference>
<accession>A0A6N8FX69</accession>
<proteinExistence type="predicted"/>
<keyword evidence="3" id="KW-1185">Reference proteome</keyword>
<dbReference type="AlphaFoldDB" id="A0A6N8FX69"/>
<dbReference type="InterPro" id="IPR032710">
    <property type="entry name" value="NTF2-like_dom_sf"/>
</dbReference>
<dbReference type="OrthoDB" id="8912653at2"/>
<name>A0A6N8FX69_9CHRO</name>
<reference evidence="2 3" key="1">
    <citation type="journal article" date="2019" name="Front. Microbiol.">
        <title>Genomic Features for Desiccation Tolerance and Sugar Biosynthesis in the Extremophile Gloeocapsopsis sp. UTEX B3054.</title>
        <authorList>
            <person name="Urrejola C."/>
            <person name="Alcorta J."/>
            <person name="Salas L."/>
            <person name="Vasquez M."/>
            <person name="Polz M.F."/>
            <person name="Vicuna R."/>
            <person name="Diez B."/>
        </authorList>
    </citation>
    <scope>NUCLEOTIDE SEQUENCE [LARGE SCALE GENOMIC DNA]</scope>
    <source>
        <strain evidence="2 3">1H9</strain>
    </source>
</reference>
<evidence type="ECO:0000313" key="2">
    <source>
        <dbReference type="EMBL" id="MUL37708.1"/>
    </source>
</evidence>
<dbReference type="SUPFAM" id="SSF54427">
    <property type="entry name" value="NTF2-like"/>
    <property type="match status" value="1"/>
</dbReference>